<proteinExistence type="predicted"/>
<dbReference type="AlphaFoldDB" id="A0A1Q9F2Y8"/>
<gene>
    <name evidence="1" type="ORF">AK812_SmicGene1886</name>
</gene>
<comment type="caution">
    <text evidence="1">The sequence shown here is derived from an EMBL/GenBank/DDBJ whole genome shotgun (WGS) entry which is preliminary data.</text>
</comment>
<name>A0A1Q9F2Y8_SYMMI</name>
<dbReference type="OrthoDB" id="10597218at2759"/>
<evidence type="ECO:0000313" key="2">
    <source>
        <dbReference type="Proteomes" id="UP000186817"/>
    </source>
</evidence>
<reference evidence="1 2" key="1">
    <citation type="submission" date="2016-02" db="EMBL/GenBank/DDBJ databases">
        <title>Genome analysis of coral dinoflagellate symbionts highlights evolutionary adaptations to a symbiotic lifestyle.</title>
        <authorList>
            <person name="Aranda M."/>
            <person name="Li Y."/>
            <person name="Liew Y.J."/>
            <person name="Baumgarten S."/>
            <person name="Simakov O."/>
            <person name="Wilson M."/>
            <person name="Piel J."/>
            <person name="Ashoor H."/>
            <person name="Bougouffa S."/>
            <person name="Bajic V.B."/>
            <person name="Ryu T."/>
            <person name="Ravasi T."/>
            <person name="Bayer T."/>
            <person name="Micklem G."/>
            <person name="Kim H."/>
            <person name="Bhak J."/>
            <person name="Lajeunesse T.C."/>
            <person name="Voolstra C.R."/>
        </authorList>
    </citation>
    <scope>NUCLEOTIDE SEQUENCE [LARGE SCALE GENOMIC DNA]</scope>
    <source>
        <strain evidence="1 2">CCMP2467</strain>
    </source>
</reference>
<organism evidence="1 2">
    <name type="scientific">Symbiodinium microadriaticum</name>
    <name type="common">Dinoflagellate</name>
    <name type="synonym">Zooxanthella microadriatica</name>
    <dbReference type="NCBI Taxonomy" id="2951"/>
    <lineage>
        <taxon>Eukaryota</taxon>
        <taxon>Sar</taxon>
        <taxon>Alveolata</taxon>
        <taxon>Dinophyceae</taxon>
        <taxon>Suessiales</taxon>
        <taxon>Symbiodiniaceae</taxon>
        <taxon>Symbiodinium</taxon>
    </lineage>
</organism>
<evidence type="ECO:0000313" key="1">
    <source>
        <dbReference type="EMBL" id="OLQ14027.1"/>
    </source>
</evidence>
<protein>
    <submittedName>
        <fullName evidence="1">Uncharacterized protein</fullName>
    </submittedName>
</protein>
<dbReference type="EMBL" id="LSRX01000021">
    <property type="protein sequence ID" value="OLQ14027.1"/>
    <property type="molecule type" value="Genomic_DNA"/>
</dbReference>
<dbReference type="OMA" id="FIMEDCA"/>
<dbReference type="Proteomes" id="UP000186817">
    <property type="component" value="Unassembled WGS sequence"/>
</dbReference>
<sequence>MIRWKSFKFGWWSLAWGHRQLAVRSALCALQASLSLFLCSFSIDVDHNYWFAACQLVASLSLFIQWRLANPHMFLLRSAVCVLRALICCHLCFCGRTSMFIMEDCASSGLADIRWPFRMFYAIACRLEFQQSPLDKDCPWFPLAGVTEAVGHEQLWYRACIRAVGIPIQLARGIMKPLLLSGTIYQRDSVEVAVNFARAALVGVTVWSLHEQWLTSGLGAKVTVDEEISSTKSGCSADDSVSS</sequence>
<keyword evidence="2" id="KW-1185">Reference proteome</keyword>
<accession>A0A1Q9F2Y8</accession>